<dbReference type="AlphaFoldDB" id="A0A918XHX3"/>
<evidence type="ECO:0000256" key="2">
    <source>
        <dbReference type="RuleBase" id="RU003750"/>
    </source>
</evidence>
<keyword evidence="3" id="KW-1133">Transmembrane helix</keyword>
<dbReference type="Gene3D" id="1.20.120.1760">
    <property type="match status" value="1"/>
</dbReference>
<organism evidence="4 5">
    <name type="scientific">Parahalioglobus pacificus</name>
    <dbReference type="NCBI Taxonomy" id="930806"/>
    <lineage>
        <taxon>Bacteria</taxon>
        <taxon>Pseudomonadati</taxon>
        <taxon>Pseudomonadota</taxon>
        <taxon>Gammaproteobacteria</taxon>
        <taxon>Cellvibrionales</taxon>
        <taxon>Halieaceae</taxon>
        <taxon>Parahalioglobus</taxon>
    </lineage>
</organism>
<feature type="transmembrane region" description="Helical" evidence="3">
    <location>
        <begin position="174"/>
        <end position="193"/>
    </location>
</feature>
<protein>
    <submittedName>
        <fullName evidence="4">Membrane protein</fullName>
    </submittedName>
</protein>
<feature type="transmembrane region" description="Helical" evidence="3">
    <location>
        <begin position="81"/>
        <end position="103"/>
    </location>
</feature>
<feature type="transmembrane region" description="Helical" evidence="3">
    <location>
        <begin position="109"/>
        <end position="127"/>
    </location>
</feature>
<evidence type="ECO:0000313" key="5">
    <source>
        <dbReference type="Proteomes" id="UP000644693"/>
    </source>
</evidence>
<reference evidence="4" key="1">
    <citation type="journal article" date="2014" name="Int. J. Syst. Evol. Microbiol.">
        <title>Complete genome sequence of Corynebacterium casei LMG S-19264T (=DSM 44701T), isolated from a smear-ripened cheese.</title>
        <authorList>
            <consortium name="US DOE Joint Genome Institute (JGI-PGF)"/>
            <person name="Walter F."/>
            <person name="Albersmeier A."/>
            <person name="Kalinowski J."/>
            <person name="Ruckert C."/>
        </authorList>
    </citation>
    <scope>NUCLEOTIDE SEQUENCE</scope>
    <source>
        <strain evidence="4">KCTC 23430</strain>
    </source>
</reference>
<dbReference type="InterPro" id="IPR043130">
    <property type="entry name" value="CDP-OH_PTrfase_TM_dom"/>
</dbReference>
<dbReference type="Pfam" id="PF01066">
    <property type="entry name" value="CDP-OH_P_transf"/>
    <property type="match status" value="1"/>
</dbReference>
<feature type="transmembrane region" description="Helical" evidence="3">
    <location>
        <begin position="33"/>
        <end position="60"/>
    </location>
</feature>
<keyword evidence="5" id="KW-1185">Reference proteome</keyword>
<keyword evidence="3" id="KW-0812">Transmembrane</keyword>
<proteinExistence type="inferred from homology"/>
<evidence type="ECO:0000313" key="4">
    <source>
        <dbReference type="EMBL" id="GHD32867.1"/>
    </source>
</evidence>
<dbReference type="Proteomes" id="UP000644693">
    <property type="component" value="Unassembled WGS sequence"/>
</dbReference>
<keyword evidence="1 2" id="KW-0808">Transferase</keyword>
<reference evidence="4" key="2">
    <citation type="submission" date="2020-09" db="EMBL/GenBank/DDBJ databases">
        <authorList>
            <person name="Sun Q."/>
            <person name="Kim S."/>
        </authorList>
    </citation>
    <scope>NUCLEOTIDE SEQUENCE</scope>
    <source>
        <strain evidence="4">KCTC 23430</strain>
    </source>
</reference>
<dbReference type="GO" id="GO:0016020">
    <property type="term" value="C:membrane"/>
    <property type="evidence" value="ECO:0007669"/>
    <property type="project" value="InterPro"/>
</dbReference>
<comment type="similarity">
    <text evidence="2">Belongs to the CDP-alcohol phosphatidyltransferase class-I family.</text>
</comment>
<comment type="caution">
    <text evidence="4">The sequence shown here is derived from an EMBL/GenBank/DDBJ whole genome shotgun (WGS) entry which is preliminary data.</text>
</comment>
<dbReference type="InterPro" id="IPR000462">
    <property type="entry name" value="CDP-OH_P_trans"/>
</dbReference>
<name>A0A918XHX3_9GAMM</name>
<keyword evidence="3" id="KW-0472">Membrane</keyword>
<sequence>MIDDTFRKVLPRLSLPLVNLLIRLKVTPNQLTVSAALIALLAAAALAQGHLLVALGLWWFSRLWDGLDGILARATDSTSDFGALLDIQLDMMAYSAMVVGFYLQFPQYALQWVLMLFGYVLCITGALSLGNLENLRGIDAREQRDLRLATGLAEGGETGMFYTLFLLLPNWLGVTTWIWLGVLAVTVIARLELARRELSYQEQNEK</sequence>
<dbReference type="GO" id="GO:0016780">
    <property type="term" value="F:phosphotransferase activity, for other substituted phosphate groups"/>
    <property type="evidence" value="ECO:0007669"/>
    <property type="project" value="InterPro"/>
</dbReference>
<evidence type="ECO:0000256" key="1">
    <source>
        <dbReference type="ARBA" id="ARBA00022679"/>
    </source>
</evidence>
<dbReference type="PROSITE" id="PS00379">
    <property type="entry name" value="CDP_ALCOHOL_P_TRANSF"/>
    <property type="match status" value="1"/>
</dbReference>
<dbReference type="EMBL" id="BMYM01000001">
    <property type="protein sequence ID" value="GHD32867.1"/>
    <property type="molecule type" value="Genomic_DNA"/>
</dbReference>
<gene>
    <name evidence="4" type="ORF">GCM10007053_17650</name>
</gene>
<dbReference type="InterPro" id="IPR048254">
    <property type="entry name" value="CDP_ALCOHOL_P_TRANSF_CS"/>
</dbReference>
<dbReference type="RefSeq" id="WP_189477229.1">
    <property type="nucleotide sequence ID" value="NZ_BMYM01000001.1"/>
</dbReference>
<dbReference type="GO" id="GO:0008654">
    <property type="term" value="P:phospholipid biosynthetic process"/>
    <property type="evidence" value="ECO:0007669"/>
    <property type="project" value="InterPro"/>
</dbReference>
<evidence type="ECO:0000256" key="3">
    <source>
        <dbReference type="SAM" id="Phobius"/>
    </source>
</evidence>
<accession>A0A918XHX3</accession>